<organism evidence="1 2">
    <name type="scientific">Papilio machaon</name>
    <name type="common">Old World swallowtail butterfly</name>
    <dbReference type="NCBI Taxonomy" id="76193"/>
    <lineage>
        <taxon>Eukaryota</taxon>
        <taxon>Metazoa</taxon>
        <taxon>Ecdysozoa</taxon>
        <taxon>Arthropoda</taxon>
        <taxon>Hexapoda</taxon>
        <taxon>Insecta</taxon>
        <taxon>Pterygota</taxon>
        <taxon>Neoptera</taxon>
        <taxon>Endopterygota</taxon>
        <taxon>Lepidoptera</taxon>
        <taxon>Glossata</taxon>
        <taxon>Ditrysia</taxon>
        <taxon>Papilionoidea</taxon>
        <taxon>Papilionidae</taxon>
        <taxon>Papilioninae</taxon>
        <taxon>Papilio</taxon>
    </lineage>
</organism>
<name>A0A194RDD3_PAPMA</name>
<gene>
    <name evidence="1" type="ORF">RR48_09317</name>
</gene>
<dbReference type="Proteomes" id="UP000053240">
    <property type="component" value="Unassembled WGS sequence"/>
</dbReference>
<dbReference type="AlphaFoldDB" id="A0A194RDD3"/>
<proteinExistence type="predicted"/>
<reference evidence="1 2" key="1">
    <citation type="journal article" date="2015" name="Nat. Commun.">
        <title>Outbred genome sequencing and CRISPR/Cas9 gene editing in butterflies.</title>
        <authorList>
            <person name="Li X."/>
            <person name="Fan D."/>
            <person name="Zhang W."/>
            <person name="Liu G."/>
            <person name="Zhang L."/>
            <person name="Zhao L."/>
            <person name="Fang X."/>
            <person name="Chen L."/>
            <person name="Dong Y."/>
            <person name="Chen Y."/>
            <person name="Ding Y."/>
            <person name="Zhao R."/>
            <person name="Feng M."/>
            <person name="Zhu Y."/>
            <person name="Feng Y."/>
            <person name="Jiang X."/>
            <person name="Zhu D."/>
            <person name="Xiang H."/>
            <person name="Feng X."/>
            <person name="Li S."/>
            <person name="Wang J."/>
            <person name="Zhang G."/>
            <person name="Kronforst M.R."/>
            <person name="Wang W."/>
        </authorList>
    </citation>
    <scope>NUCLEOTIDE SEQUENCE [LARGE SCALE GENOMIC DNA]</scope>
    <source>
        <strain evidence="1">Ya'a_city_454_Pm</strain>
        <tissue evidence="1">Whole body</tissue>
    </source>
</reference>
<dbReference type="InParanoid" id="A0A194RDD3"/>
<evidence type="ECO:0000313" key="2">
    <source>
        <dbReference type="Proteomes" id="UP000053240"/>
    </source>
</evidence>
<protein>
    <submittedName>
        <fullName evidence="1">Uncharacterized protein</fullName>
    </submittedName>
</protein>
<accession>A0A194RDD3</accession>
<keyword evidence="2" id="KW-1185">Reference proteome</keyword>
<evidence type="ECO:0000313" key="1">
    <source>
        <dbReference type="EMBL" id="KPJ15290.1"/>
    </source>
</evidence>
<sequence>MSTLHSSHGNISDLTLIPGKIIETAKQIFGLQNSNEQTSRAITPVTTKPAPEDNKMLAALKSHPEGVQNSVQKVADVQGDVNYI</sequence>
<dbReference type="EMBL" id="KQ460397">
    <property type="protein sequence ID" value="KPJ15290.1"/>
    <property type="molecule type" value="Genomic_DNA"/>
</dbReference>